<feature type="compositionally biased region" description="Basic and acidic residues" evidence="1">
    <location>
        <begin position="1"/>
        <end position="10"/>
    </location>
</feature>
<feature type="region of interest" description="Disordered" evidence="1">
    <location>
        <begin position="261"/>
        <end position="291"/>
    </location>
</feature>
<dbReference type="AlphaFoldDB" id="A0A5A7NXA3"/>
<feature type="compositionally biased region" description="Basic and acidic residues" evidence="1">
    <location>
        <begin position="59"/>
        <end position="88"/>
    </location>
</feature>
<dbReference type="InterPro" id="IPR050426">
    <property type="entry name" value="Glycosyltransferase_28"/>
</dbReference>
<dbReference type="GO" id="GO:0016740">
    <property type="term" value="F:transferase activity"/>
    <property type="evidence" value="ECO:0007669"/>
    <property type="project" value="UniProtKB-KW"/>
</dbReference>
<keyword evidence="2" id="KW-0808">Transferase</keyword>
<organism evidence="2 3">
    <name type="scientific">Striga asiatica</name>
    <name type="common">Asiatic witchweed</name>
    <name type="synonym">Buchnera asiatica</name>
    <dbReference type="NCBI Taxonomy" id="4170"/>
    <lineage>
        <taxon>Eukaryota</taxon>
        <taxon>Viridiplantae</taxon>
        <taxon>Streptophyta</taxon>
        <taxon>Embryophyta</taxon>
        <taxon>Tracheophyta</taxon>
        <taxon>Spermatophyta</taxon>
        <taxon>Magnoliopsida</taxon>
        <taxon>eudicotyledons</taxon>
        <taxon>Gunneridae</taxon>
        <taxon>Pentapetalae</taxon>
        <taxon>asterids</taxon>
        <taxon>lamiids</taxon>
        <taxon>Lamiales</taxon>
        <taxon>Orobanchaceae</taxon>
        <taxon>Buchnereae</taxon>
        <taxon>Striga</taxon>
    </lineage>
</organism>
<dbReference type="EMBL" id="BKCP01000002">
    <property type="protein sequence ID" value="GER25119.1"/>
    <property type="molecule type" value="Genomic_DNA"/>
</dbReference>
<comment type="caution">
    <text evidence="2">The sequence shown here is derived from an EMBL/GenBank/DDBJ whole genome shotgun (WGS) entry which is preliminary data.</text>
</comment>
<dbReference type="SUPFAM" id="SSF53756">
    <property type="entry name" value="UDP-Glycosyltransferase/glycogen phosphorylase"/>
    <property type="match status" value="1"/>
</dbReference>
<dbReference type="PANTHER" id="PTHR48050:SF13">
    <property type="entry name" value="STEROL 3-BETA-GLUCOSYLTRANSFERASE UGT80A2"/>
    <property type="match status" value="1"/>
</dbReference>
<protein>
    <submittedName>
        <fullName evidence="2">UDP-glycosyltransferase</fullName>
    </submittedName>
</protein>
<evidence type="ECO:0000313" key="3">
    <source>
        <dbReference type="Proteomes" id="UP000325081"/>
    </source>
</evidence>
<gene>
    <name evidence="2" type="ORF">STAS_00688</name>
</gene>
<feature type="region of interest" description="Disordered" evidence="1">
    <location>
        <begin position="51"/>
        <end position="119"/>
    </location>
</feature>
<evidence type="ECO:0000313" key="2">
    <source>
        <dbReference type="EMBL" id="GER25119.1"/>
    </source>
</evidence>
<keyword evidence="3" id="KW-1185">Reference proteome</keyword>
<dbReference type="Proteomes" id="UP000325081">
    <property type="component" value="Unassembled WGS sequence"/>
</dbReference>
<feature type="region of interest" description="Disordered" evidence="1">
    <location>
        <begin position="1"/>
        <end position="29"/>
    </location>
</feature>
<dbReference type="PANTHER" id="PTHR48050">
    <property type="entry name" value="STEROL 3-BETA-GLUCOSYLTRANSFERASE"/>
    <property type="match status" value="1"/>
</dbReference>
<proteinExistence type="predicted"/>
<sequence>MFWSPVRDDGLSNCRSIHGDRRHTSNYPYHGLGQAKELRWGWGPVAIAGEPEADVEDAAMSRRPDSGPRRGDEETLDDFQFRDQRRPGVEALGDGRHHKQQRQYGVSQRPRRAKESASLASRRLRNAMDGALTTGSAMGATSDVEVTVTNNGNTNKVWDQPFWEESVHARGVGPAPIPVGDFSLHKLEDATICMLHPEVKQSTIELAKSMEDDDGVILTRHDKYFQVIDHSAGVELFNFGETSNDDCHGYDSGVGKFGAASRAKPFNPEENDAEEAAPTFSSDRRRRNPHPRSPKLLFLLLLAGDARTPTRGQRGLRIATGPIFIQPPEINQLGGLPLGSNQPISSTMFFILLRFLLLGGRPRIAATKGRSACHRHCHASSFTLVGCRRIRLHFRRPHLSSVKRSGWRMEARMPMEAELRVR</sequence>
<name>A0A5A7NXA3_STRAF</name>
<evidence type="ECO:0000256" key="1">
    <source>
        <dbReference type="SAM" id="MobiDB-lite"/>
    </source>
</evidence>
<accession>A0A5A7NXA3</accession>
<dbReference type="OrthoDB" id="5835829at2759"/>
<reference evidence="3" key="1">
    <citation type="journal article" date="2019" name="Curr. Biol.">
        <title>Genome Sequence of Striga asiatica Provides Insight into the Evolution of Plant Parasitism.</title>
        <authorList>
            <person name="Yoshida S."/>
            <person name="Kim S."/>
            <person name="Wafula E.K."/>
            <person name="Tanskanen J."/>
            <person name="Kim Y.M."/>
            <person name="Honaas L."/>
            <person name="Yang Z."/>
            <person name="Spallek T."/>
            <person name="Conn C.E."/>
            <person name="Ichihashi Y."/>
            <person name="Cheong K."/>
            <person name="Cui S."/>
            <person name="Der J.P."/>
            <person name="Gundlach H."/>
            <person name="Jiao Y."/>
            <person name="Hori C."/>
            <person name="Ishida J.K."/>
            <person name="Kasahara H."/>
            <person name="Kiba T."/>
            <person name="Kim M.S."/>
            <person name="Koo N."/>
            <person name="Laohavisit A."/>
            <person name="Lee Y.H."/>
            <person name="Lumba S."/>
            <person name="McCourt P."/>
            <person name="Mortimer J.C."/>
            <person name="Mutuku J.M."/>
            <person name="Nomura T."/>
            <person name="Sasaki-Sekimoto Y."/>
            <person name="Seto Y."/>
            <person name="Wang Y."/>
            <person name="Wakatake T."/>
            <person name="Sakakibara H."/>
            <person name="Demura T."/>
            <person name="Yamaguchi S."/>
            <person name="Yoneyama K."/>
            <person name="Manabe R.I."/>
            <person name="Nelson D.C."/>
            <person name="Schulman A.H."/>
            <person name="Timko M.P."/>
            <person name="dePamphilis C.W."/>
            <person name="Choi D."/>
            <person name="Shirasu K."/>
        </authorList>
    </citation>
    <scope>NUCLEOTIDE SEQUENCE [LARGE SCALE GENOMIC DNA]</scope>
    <source>
        <strain evidence="3">cv. UVA1</strain>
    </source>
</reference>